<name>N9DBT2_9GAMM</name>
<dbReference type="PANTHER" id="PTHR35602">
    <property type="entry name" value="ESTERASE YQIA-RELATED"/>
    <property type="match status" value="1"/>
</dbReference>
<dbReference type="PATRIC" id="fig|1257043.3.peg.3133"/>
<sequence length="206" mass="23764">MNITLLMVLLRMNLVYLHGFQSSPFSIKGQQLKHYCQIHHPEIQVHLPDLNLPPLVVVDVIQQLIEELDQVVLVGSSFGGFYATQFVAKYALPAVLINPAVRPWQLFRDLFGINQIPYWVGDRWTLTEQHLDQLEQMAVPYADPAEKILVLLQQGDETLDYREAQRYYSQPSHRALILSDAHGNHAMDDFEQKIPLILEFLTYSLK</sequence>
<dbReference type="Gene3D" id="3.40.50.1820">
    <property type="entry name" value="alpha/beta hydrolase"/>
    <property type="match status" value="1"/>
</dbReference>
<dbReference type="SUPFAM" id="SSF53474">
    <property type="entry name" value="alpha/beta-Hydrolases"/>
    <property type="match status" value="1"/>
</dbReference>
<gene>
    <name evidence="1" type="ORF">F942_03199</name>
</gene>
<dbReference type="Proteomes" id="UP000013276">
    <property type="component" value="Unassembled WGS sequence"/>
</dbReference>
<dbReference type="Pfam" id="PF05728">
    <property type="entry name" value="UPF0227"/>
    <property type="match status" value="1"/>
</dbReference>
<keyword evidence="2" id="KW-1185">Reference proteome</keyword>
<dbReference type="InterPro" id="IPR008886">
    <property type="entry name" value="UPF0227/Esterase_YqiA"/>
</dbReference>
<dbReference type="ESTHER" id="9gamm-n9qv31">
    <property type="family name" value="abh_upf00227"/>
</dbReference>
<protein>
    <recommendedName>
        <fullName evidence="3">Esterase</fullName>
    </recommendedName>
</protein>
<dbReference type="EMBL" id="APQC01000023">
    <property type="protein sequence ID" value="ENV78190.1"/>
    <property type="molecule type" value="Genomic_DNA"/>
</dbReference>
<dbReference type="PANTHER" id="PTHR35602:SF3">
    <property type="entry name" value="ESTERASE YQIA"/>
    <property type="match status" value="1"/>
</dbReference>
<dbReference type="InterPro" id="IPR029058">
    <property type="entry name" value="AB_hydrolase_fold"/>
</dbReference>
<dbReference type="AlphaFoldDB" id="N9DBT2"/>
<evidence type="ECO:0000313" key="1">
    <source>
        <dbReference type="EMBL" id="ENV78190.1"/>
    </source>
</evidence>
<organism evidence="1 2">
    <name type="scientific">Acinetobacter ursingii ANC 3649</name>
    <dbReference type="NCBI Taxonomy" id="1257043"/>
    <lineage>
        <taxon>Bacteria</taxon>
        <taxon>Pseudomonadati</taxon>
        <taxon>Pseudomonadota</taxon>
        <taxon>Gammaproteobacteria</taxon>
        <taxon>Moraxellales</taxon>
        <taxon>Moraxellaceae</taxon>
        <taxon>Acinetobacter</taxon>
    </lineage>
</organism>
<evidence type="ECO:0008006" key="3">
    <source>
        <dbReference type="Google" id="ProtNLM"/>
    </source>
</evidence>
<proteinExistence type="predicted"/>
<dbReference type="HOGENOM" id="CLU_090996_2_0_6"/>
<accession>N9DBT2</accession>
<reference evidence="1 2" key="1">
    <citation type="submission" date="2013-02" db="EMBL/GenBank/DDBJ databases">
        <title>The Genome Sequence of Acinetobacter ursingii NIPH ANC_3649.</title>
        <authorList>
            <consortium name="The Broad Institute Genome Sequencing Platform"/>
            <consortium name="The Broad Institute Genome Sequencing Center for Infectious Disease"/>
            <person name="Cerqueira G."/>
            <person name="Feldgarden M."/>
            <person name="Courvalin P."/>
            <person name="Perichon B."/>
            <person name="Grillot-Courvalin C."/>
            <person name="Clermont D."/>
            <person name="Rocha E."/>
            <person name="Yoon E.-J."/>
            <person name="Nemec A."/>
            <person name="Walker B."/>
            <person name="Young S.K."/>
            <person name="Zeng Q."/>
            <person name="Gargeya S."/>
            <person name="Fitzgerald M."/>
            <person name="Haas B."/>
            <person name="Abouelleil A."/>
            <person name="Alvarado L."/>
            <person name="Arachchi H.M."/>
            <person name="Berlin A.M."/>
            <person name="Chapman S.B."/>
            <person name="Dewar J."/>
            <person name="Goldberg J."/>
            <person name="Griggs A."/>
            <person name="Gujja S."/>
            <person name="Hansen M."/>
            <person name="Howarth C."/>
            <person name="Imamovic A."/>
            <person name="Larimer J."/>
            <person name="McCowan C."/>
            <person name="Murphy C."/>
            <person name="Neiman D."/>
            <person name="Pearson M."/>
            <person name="Priest M."/>
            <person name="Roberts A."/>
            <person name="Saif S."/>
            <person name="Shea T."/>
            <person name="Sisk P."/>
            <person name="Sykes S."/>
            <person name="Wortman J."/>
            <person name="Nusbaum C."/>
            <person name="Birren B."/>
        </authorList>
    </citation>
    <scope>NUCLEOTIDE SEQUENCE [LARGE SCALE GENOMIC DNA]</scope>
    <source>
        <strain evidence="1 2">ANC 3649</strain>
    </source>
</reference>
<comment type="caution">
    <text evidence="1">The sequence shown here is derived from an EMBL/GenBank/DDBJ whole genome shotgun (WGS) entry which is preliminary data.</text>
</comment>
<evidence type="ECO:0000313" key="2">
    <source>
        <dbReference type="Proteomes" id="UP000013276"/>
    </source>
</evidence>